<dbReference type="Proteomes" id="UP000027982">
    <property type="component" value="Chromosome"/>
</dbReference>
<evidence type="ECO:0000313" key="1">
    <source>
        <dbReference type="EMBL" id="AIE87363.1"/>
    </source>
</evidence>
<reference evidence="1 2" key="1">
    <citation type="journal article" date="2014" name="PLoS ONE">
        <title>The first complete genome sequence of the class fimbriimonadia in the phylum armatimonadetes.</title>
        <authorList>
            <person name="Hu Z.Y."/>
            <person name="Wang Y.Z."/>
            <person name="Im W.T."/>
            <person name="Wang S.Y."/>
            <person name="Zhao G.P."/>
            <person name="Zheng H.J."/>
            <person name="Quan Z.X."/>
        </authorList>
    </citation>
    <scope>NUCLEOTIDE SEQUENCE [LARGE SCALE GENOMIC DNA]</scope>
    <source>
        <strain evidence="1">Gsoil 348</strain>
    </source>
</reference>
<dbReference type="AlphaFoldDB" id="A0A068NUZ2"/>
<gene>
    <name evidence="1" type="ORF">OP10G_3995</name>
</gene>
<sequence length="235" mass="25957">MYMGDWDERLPLADSWMEGLTPYVHDPEAFHSPALEDSHFGYALNSAVAGHTFTEFSSPASVVTFFDSRVLRADATASLDTMPTPPRYITRNTIAYLDGHVQDEITDQTPPADLYQESRTRLKRVALGMAMYGSDYDDRLPFAGKWMDQLSPYVTTANSFRSPAVELANPANYGFALNQGIASHSFAEFDNPATMISIFDSTLLNRNATGPTTTVPSPPRYGLNNTIAYLDGHVP</sequence>
<dbReference type="KEGG" id="fgi:OP10G_3995"/>
<name>A0A068NUZ2_FIMGI</name>
<protein>
    <submittedName>
        <fullName evidence="1">Uncharacterized protein</fullName>
    </submittedName>
</protein>
<evidence type="ECO:0000313" key="2">
    <source>
        <dbReference type="Proteomes" id="UP000027982"/>
    </source>
</evidence>
<keyword evidence="2" id="KW-1185">Reference proteome</keyword>
<organism evidence="1 2">
    <name type="scientific">Fimbriimonas ginsengisoli Gsoil 348</name>
    <dbReference type="NCBI Taxonomy" id="661478"/>
    <lineage>
        <taxon>Bacteria</taxon>
        <taxon>Bacillati</taxon>
        <taxon>Armatimonadota</taxon>
        <taxon>Fimbriimonadia</taxon>
        <taxon>Fimbriimonadales</taxon>
        <taxon>Fimbriimonadaceae</taxon>
        <taxon>Fimbriimonas</taxon>
    </lineage>
</organism>
<dbReference type="HOGENOM" id="CLU_1178803_0_0_0"/>
<proteinExistence type="predicted"/>
<accession>A0A068NUZ2</accession>
<dbReference type="EMBL" id="CP007139">
    <property type="protein sequence ID" value="AIE87363.1"/>
    <property type="molecule type" value="Genomic_DNA"/>
</dbReference>